<gene>
    <name evidence="1" type="ORF">BDV24DRAFT_49574</name>
</gene>
<protein>
    <submittedName>
        <fullName evidence="1">Uncharacterized protein</fullName>
    </submittedName>
</protein>
<dbReference type="EMBL" id="ML737139">
    <property type="protein sequence ID" value="KAE8341666.1"/>
    <property type="molecule type" value="Genomic_DNA"/>
</dbReference>
<reference evidence="1" key="1">
    <citation type="submission" date="2019-04" db="EMBL/GenBank/DDBJ databases">
        <title>Friends and foes A comparative genomics study of 23 Aspergillus species from section Flavi.</title>
        <authorList>
            <consortium name="DOE Joint Genome Institute"/>
            <person name="Kjaerbolling I."/>
            <person name="Vesth T."/>
            <person name="Frisvad J.C."/>
            <person name="Nybo J.L."/>
            <person name="Theobald S."/>
            <person name="Kildgaard S."/>
            <person name="Isbrandt T."/>
            <person name="Kuo A."/>
            <person name="Sato A."/>
            <person name="Lyhne E.K."/>
            <person name="Kogle M.E."/>
            <person name="Wiebenga A."/>
            <person name="Kun R.S."/>
            <person name="Lubbers R.J."/>
            <person name="Makela M.R."/>
            <person name="Barry K."/>
            <person name="Chovatia M."/>
            <person name="Clum A."/>
            <person name="Daum C."/>
            <person name="Haridas S."/>
            <person name="He G."/>
            <person name="LaButti K."/>
            <person name="Lipzen A."/>
            <person name="Mondo S."/>
            <person name="Riley R."/>
            <person name="Salamov A."/>
            <person name="Simmons B.A."/>
            <person name="Magnuson J.K."/>
            <person name="Henrissat B."/>
            <person name="Mortensen U.H."/>
            <person name="Larsen T.O."/>
            <person name="Devries R.P."/>
            <person name="Grigoriev I.V."/>
            <person name="Machida M."/>
            <person name="Baker S.E."/>
            <person name="Andersen M.R."/>
        </authorList>
    </citation>
    <scope>NUCLEOTIDE SEQUENCE</scope>
    <source>
        <strain evidence="1">CBS 117612</strain>
    </source>
</reference>
<evidence type="ECO:0000313" key="1">
    <source>
        <dbReference type="EMBL" id="KAE8341666.1"/>
    </source>
</evidence>
<name>A0A5N6YB08_9EURO</name>
<organism evidence="1">
    <name type="scientific">Aspergillus arachidicola</name>
    <dbReference type="NCBI Taxonomy" id="656916"/>
    <lineage>
        <taxon>Eukaryota</taxon>
        <taxon>Fungi</taxon>
        <taxon>Dikarya</taxon>
        <taxon>Ascomycota</taxon>
        <taxon>Pezizomycotina</taxon>
        <taxon>Eurotiomycetes</taxon>
        <taxon>Eurotiomycetidae</taxon>
        <taxon>Eurotiales</taxon>
        <taxon>Aspergillaceae</taxon>
        <taxon>Aspergillus</taxon>
        <taxon>Aspergillus subgen. Circumdati</taxon>
    </lineage>
</organism>
<dbReference type="Proteomes" id="UP000325558">
    <property type="component" value="Unassembled WGS sequence"/>
</dbReference>
<sequence length="169" mass="19454">MHSLCREMTSLVLFIIHSKSIIFRSKLVTFPSRRPAREDFIVRALGVLGVYGTEPASPNLLIVWENSIHAFNHHSKLFMHSLYLYYDVYADILNNRLFIIHLLYIFTIYTQLNENPQTNILTFLLVLFSYHHPLNILPGSHHVCLDIEPMAIASNLSLSYSGHQSQSAK</sequence>
<accession>A0A5N6YB08</accession>
<proteinExistence type="predicted"/>
<dbReference type="AlphaFoldDB" id="A0A5N6YB08"/>